<evidence type="ECO:0000313" key="1">
    <source>
        <dbReference type="EMBL" id="OUN42813.1"/>
    </source>
</evidence>
<keyword evidence="2" id="KW-1185">Reference proteome</keyword>
<proteinExistence type="predicted"/>
<dbReference type="Proteomes" id="UP000196560">
    <property type="component" value="Unassembled WGS sequence"/>
</dbReference>
<gene>
    <name evidence="1" type="ORF">B5G21_06315</name>
</gene>
<name>A0A1Y3U1X5_9ACTN</name>
<accession>A0A1Y3U1X5</accession>
<sequence>MARGAVGGNQLIEDASFAPCWMMDGVEPAEFIDQGYELWLGNGAGNLLEGEGWRGNVEPSAKCVKELPGDGLS</sequence>
<comment type="caution">
    <text evidence="1">The sequence shown here is derived from an EMBL/GenBank/DDBJ whole genome shotgun (WGS) entry which is preliminary data.</text>
</comment>
<evidence type="ECO:0000313" key="2">
    <source>
        <dbReference type="Proteomes" id="UP000196560"/>
    </source>
</evidence>
<dbReference type="EMBL" id="NFHO01000006">
    <property type="protein sequence ID" value="OUN42813.1"/>
    <property type="molecule type" value="Genomic_DNA"/>
</dbReference>
<reference evidence="2" key="1">
    <citation type="submission" date="2017-04" db="EMBL/GenBank/DDBJ databases">
        <title>Function of individual gut microbiota members based on whole genome sequencing of pure cultures obtained from chicken caecum.</title>
        <authorList>
            <person name="Medvecky M."/>
            <person name="Cejkova D."/>
            <person name="Polansky O."/>
            <person name="Karasova D."/>
            <person name="Kubasova T."/>
            <person name="Cizek A."/>
            <person name="Rychlik I."/>
        </authorList>
    </citation>
    <scope>NUCLEOTIDE SEQUENCE [LARGE SCALE GENOMIC DNA]</scope>
    <source>
        <strain evidence="2">An70</strain>
    </source>
</reference>
<organism evidence="1 2">
    <name type="scientific">Enorma massiliensis</name>
    <dbReference type="NCBI Taxonomy" id="1472761"/>
    <lineage>
        <taxon>Bacteria</taxon>
        <taxon>Bacillati</taxon>
        <taxon>Actinomycetota</taxon>
        <taxon>Coriobacteriia</taxon>
        <taxon>Coriobacteriales</taxon>
        <taxon>Coriobacteriaceae</taxon>
        <taxon>Enorma</taxon>
    </lineage>
</organism>
<protein>
    <submittedName>
        <fullName evidence="1">Uncharacterized protein</fullName>
    </submittedName>
</protein>
<dbReference type="AlphaFoldDB" id="A0A1Y3U1X5"/>